<feature type="compositionally biased region" description="Basic and acidic residues" evidence="1">
    <location>
        <begin position="177"/>
        <end position="219"/>
    </location>
</feature>
<protein>
    <submittedName>
        <fullName evidence="2">Uncharacterized protein</fullName>
    </submittedName>
</protein>
<organism evidence="2 3">
    <name type="scientific">Phytohabitans aurantiacus</name>
    <dbReference type="NCBI Taxonomy" id="3016789"/>
    <lineage>
        <taxon>Bacteria</taxon>
        <taxon>Bacillati</taxon>
        <taxon>Actinomycetota</taxon>
        <taxon>Actinomycetes</taxon>
        <taxon>Micromonosporales</taxon>
        <taxon>Micromonosporaceae</taxon>
    </lineage>
</organism>
<feature type="region of interest" description="Disordered" evidence="1">
    <location>
        <begin position="148"/>
        <end position="233"/>
    </location>
</feature>
<evidence type="ECO:0000313" key="3">
    <source>
        <dbReference type="Proteomes" id="UP001144280"/>
    </source>
</evidence>
<evidence type="ECO:0000256" key="1">
    <source>
        <dbReference type="SAM" id="MobiDB-lite"/>
    </source>
</evidence>
<reference evidence="2" key="1">
    <citation type="submission" date="2022-12" db="EMBL/GenBank/DDBJ databases">
        <title>New Phytohabitans aurantiacus sp. RD004123 nov., an actinomycete isolated from soil.</title>
        <authorList>
            <person name="Triningsih D.W."/>
            <person name="Harunari E."/>
            <person name="Igarashi Y."/>
        </authorList>
    </citation>
    <scope>NUCLEOTIDE SEQUENCE</scope>
    <source>
        <strain evidence="2">RD004123</strain>
    </source>
</reference>
<dbReference type="EMBL" id="BSDI01000019">
    <property type="protein sequence ID" value="GLH98810.1"/>
    <property type="molecule type" value="Genomic_DNA"/>
</dbReference>
<feature type="region of interest" description="Disordered" evidence="1">
    <location>
        <begin position="1"/>
        <end position="124"/>
    </location>
</feature>
<name>A0ABQ5QWZ4_9ACTN</name>
<sequence length="382" mass="41126">MHPPGPGNHTPDDPPDEIVDRINDVIRTMGADTPPTRSVPAEPTSTASPVTAEFVRQASPAPPLTPVVGQPTDKAAASNEAAAPTVSPPETGMEATEAQEPGDRKSPPAQGSGEGSTLRFVTDLSAITTDDDAADADNRYDAVIAQDCDIPDLPDLPPADAEVDRQPHTEPVNFSDRSSEDDRKIPDGHPDADIDDKPLVADVKPPDAPEPSRDQRRPSVDGPSVPPHHRAGAPSILDAAREHMRGDDREFIKEQFEKLVASADEKDRQDAAKRIRIRVATVLANTIASDITERNRWRAYREDPYAFLPDSLTDQDPAGGKKERRTFADRFVAAMEELIAVLVKEALIELAMPGVHLIMPPTGLFDAILTAGALLEAADHAR</sequence>
<gene>
    <name evidence="2" type="ORF">Pa4123_40850</name>
</gene>
<evidence type="ECO:0000313" key="2">
    <source>
        <dbReference type="EMBL" id="GLH98810.1"/>
    </source>
</evidence>
<dbReference type="Proteomes" id="UP001144280">
    <property type="component" value="Unassembled WGS sequence"/>
</dbReference>
<dbReference type="RefSeq" id="WP_281898030.1">
    <property type="nucleotide sequence ID" value="NZ_BSDI01000019.1"/>
</dbReference>
<accession>A0ABQ5QWZ4</accession>
<proteinExistence type="predicted"/>
<keyword evidence="3" id="KW-1185">Reference proteome</keyword>
<comment type="caution">
    <text evidence="2">The sequence shown here is derived from an EMBL/GenBank/DDBJ whole genome shotgun (WGS) entry which is preliminary data.</text>
</comment>